<dbReference type="AlphaFoldDB" id="A0A9P6KYP7"/>
<accession>A0A9P6KYP7</accession>
<gene>
    <name evidence="1" type="ORF">NGRA_2378</name>
</gene>
<keyword evidence="2" id="KW-1185">Reference proteome</keyword>
<protein>
    <submittedName>
        <fullName evidence="1">Uncharacterized protein</fullName>
    </submittedName>
</protein>
<sequence length="117" mass="14065">MILFSQSVNKYTEKKIFERFIVYYERTFMGDAISSVHLFEHIRWCIFERIQRGFPSTTNSLEGLHRGFNNLVNTRNLNLEVFIDALRLKTEKTRNTVSRYVTEQLRLEIQCLLEKRN</sequence>
<evidence type="ECO:0000313" key="2">
    <source>
        <dbReference type="Proteomes" id="UP000740883"/>
    </source>
</evidence>
<name>A0A9P6KYP7_9MICR</name>
<evidence type="ECO:0000313" key="1">
    <source>
        <dbReference type="EMBL" id="KAF9761844.1"/>
    </source>
</evidence>
<dbReference type="EMBL" id="SBJO01000254">
    <property type="protein sequence ID" value="KAF9761844.1"/>
    <property type="molecule type" value="Genomic_DNA"/>
</dbReference>
<proteinExistence type="predicted"/>
<reference evidence="1 2" key="1">
    <citation type="journal article" date="2020" name="Genome Biol. Evol.">
        <title>Comparative genomics of strictly vertically transmitted, feminizing microsporidia endosymbionts of amphipod crustaceans.</title>
        <authorList>
            <person name="Cormier A."/>
            <person name="Chebbi M.A."/>
            <person name="Giraud I."/>
            <person name="Wattier R."/>
            <person name="Teixeira M."/>
            <person name="Gilbert C."/>
            <person name="Rigaud T."/>
            <person name="Cordaux R."/>
        </authorList>
    </citation>
    <scope>NUCLEOTIDE SEQUENCE [LARGE SCALE GENOMIC DNA]</scope>
    <source>
        <strain evidence="1 2">Ou3-Ou53</strain>
    </source>
</reference>
<dbReference type="OrthoDB" id="10067596at2759"/>
<organism evidence="1 2">
    <name type="scientific">Nosema granulosis</name>
    <dbReference type="NCBI Taxonomy" id="83296"/>
    <lineage>
        <taxon>Eukaryota</taxon>
        <taxon>Fungi</taxon>
        <taxon>Fungi incertae sedis</taxon>
        <taxon>Microsporidia</taxon>
        <taxon>Nosematidae</taxon>
        <taxon>Nosema</taxon>
    </lineage>
</organism>
<comment type="caution">
    <text evidence="1">The sequence shown here is derived from an EMBL/GenBank/DDBJ whole genome shotgun (WGS) entry which is preliminary data.</text>
</comment>
<dbReference type="Proteomes" id="UP000740883">
    <property type="component" value="Unassembled WGS sequence"/>
</dbReference>